<evidence type="ECO:0000313" key="2">
    <source>
        <dbReference type="EMBL" id="BDU72195.1"/>
    </source>
</evidence>
<feature type="chain" id="PRO_5041226468" evidence="1">
    <location>
        <begin position="21"/>
        <end position="112"/>
    </location>
</feature>
<feature type="signal peptide" evidence="1">
    <location>
        <begin position="1"/>
        <end position="20"/>
    </location>
</feature>
<keyword evidence="1" id="KW-0732">Signal</keyword>
<dbReference type="AlphaFoldDB" id="A0AA48GQ84"/>
<evidence type="ECO:0000256" key="1">
    <source>
        <dbReference type="SAM" id="SignalP"/>
    </source>
</evidence>
<sequence>MNRVFASLALSTLLAGTALAQAPKFILVDVVSKTPIGHMKEDGPKEVHVRMPISLAKGVLEMANSSEVKVNGKTRRDFKVDQLMSLLETAKAGDLLLELTTDRGDLVKITLQ</sequence>
<organism evidence="2 3">
    <name type="scientific">Mesoterricola silvestris</name>
    <dbReference type="NCBI Taxonomy" id="2927979"/>
    <lineage>
        <taxon>Bacteria</taxon>
        <taxon>Pseudomonadati</taxon>
        <taxon>Acidobacteriota</taxon>
        <taxon>Holophagae</taxon>
        <taxon>Holophagales</taxon>
        <taxon>Holophagaceae</taxon>
        <taxon>Mesoterricola</taxon>
    </lineage>
</organism>
<accession>A0AA48GQ84</accession>
<protein>
    <submittedName>
        <fullName evidence="2">Uncharacterized protein</fullName>
    </submittedName>
</protein>
<gene>
    <name evidence="2" type="ORF">METEAL_13690</name>
</gene>
<evidence type="ECO:0000313" key="3">
    <source>
        <dbReference type="Proteomes" id="UP001238179"/>
    </source>
</evidence>
<dbReference type="EMBL" id="AP027080">
    <property type="protein sequence ID" value="BDU72195.1"/>
    <property type="molecule type" value="Genomic_DNA"/>
</dbReference>
<name>A0AA48GQ84_9BACT</name>
<dbReference type="KEGG" id="msil:METEAL_13690"/>
<proteinExistence type="predicted"/>
<keyword evidence="3" id="KW-1185">Reference proteome</keyword>
<dbReference type="Proteomes" id="UP001238179">
    <property type="component" value="Chromosome"/>
</dbReference>
<dbReference type="RefSeq" id="WP_316415106.1">
    <property type="nucleotide sequence ID" value="NZ_AP027080.1"/>
</dbReference>
<reference evidence="3" key="1">
    <citation type="journal article" date="2023" name="Int. J. Syst. Evol. Microbiol.">
        <title>Mesoterricola silvestris gen. nov., sp. nov., Mesoterricola sediminis sp. nov., Geothrix oryzae sp. nov., Geothrix edaphica sp. nov., Geothrix rubra sp. nov., and Geothrix limicola sp. nov., six novel members of Acidobacteriota isolated from soils.</title>
        <authorList>
            <person name="Itoh H."/>
            <person name="Sugisawa Y."/>
            <person name="Mise K."/>
            <person name="Xu Z."/>
            <person name="Kuniyasu M."/>
            <person name="Ushijima N."/>
            <person name="Kawano K."/>
            <person name="Kobayashi E."/>
            <person name="Shiratori Y."/>
            <person name="Masuda Y."/>
            <person name="Senoo K."/>
        </authorList>
    </citation>
    <scope>NUCLEOTIDE SEQUENCE [LARGE SCALE GENOMIC DNA]</scope>
    <source>
        <strain evidence="3">W79</strain>
    </source>
</reference>